<organism evidence="1">
    <name type="scientific">Lepeophtheirus salmonis</name>
    <name type="common">Salmon louse</name>
    <name type="synonym">Caligus salmonis</name>
    <dbReference type="NCBI Taxonomy" id="72036"/>
    <lineage>
        <taxon>Eukaryota</taxon>
        <taxon>Metazoa</taxon>
        <taxon>Ecdysozoa</taxon>
        <taxon>Arthropoda</taxon>
        <taxon>Crustacea</taxon>
        <taxon>Multicrustacea</taxon>
        <taxon>Hexanauplia</taxon>
        <taxon>Copepoda</taxon>
        <taxon>Siphonostomatoida</taxon>
        <taxon>Caligidae</taxon>
        <taxon>Lepeophtheirus</taxon>
    </lineage>
</organism>
<dbReference type="AlphaFoldDB" id="A0A0K2VHB4"/>
<feature type="non-terminal residue" evidence="1">
    <location>
        <position position="1"/>
    </location>
</feature>
<reference evidence="1" key="1">
    <citation type="submission" date="2014-05" db="EMBL/GenBank/DDBJ databases">
        <authorList>
            <person name="Chronopoulou M."/>
        </authorList>
    </citation>
    <scope>NUCLEOTIDE SEQUENCE</scope>
    <source>
        <tissue evidence="1">Whole organism</tissue>
    </source>
</reference>
<accession>A0A0K2VHB4</accession>
<evidence type="ECO:0000313" key="1">
    <source>
        <dbReference type="EMBL" id="CDW49597.1"/>
    </source>
</evidence>
<name>A0A0K2VHB4_LEPSM</name>
<dbReference type="EMBL" id="HACA01032236">
    <property type="protein sequence ID" value="CDW49597.1"/>
    <property type="molecule type" value="Transcribed_RNA"/>
</dbReference>
<proteinExistence type="predicted"/>
<sequence>LFQEITPRYHFLDLNSHHSQLDFKNIRKKETEFFFIIYLPDSLVIPFYSSIPYNKATNTLYSFASKRQLTHFSYVCW</sequence>
<protein>
    <submittedName>
        <fullName evidence="1">Uncharacterized protein</fullName>
    </submittedName>
</protein>